<keyword evidence="1" id="KW-0175">Coiled coil</keyword>
<keyword evidence="2" id="KW-0472">Membrane</keyword>
<keyword evidence="2" id="KW-1133">Transmembrane helix</keyword>
<comment type="caution">
    <text evidence="3">The sequence shown here is derived from an EMBL/GenBank/DDBJ whole genome shotgun (WGS) entry which is preliminary data.</text>
</comment>
<keyword evidence="4" id="KW-1185">Reference proteome</keyword>
<dbReference type="EMBL" id="JALJYF010000002">
    <property type="protein sequence ID" value="MCP1728299.1"/>
    <property type="molecule type" value="Genomic_DNA"/>
</dbReference>
<keyword evidence="2" id="KW-0812">Transmembrane</keyword>
<protein>
    <recommendedName>
        <fullName evidence="5">Phage shock protein B</fullName>
    </recommendedName>
</protein>
<gene>
    <name evidence="3" type="ORF">J2T60_002299</name>
</gene>
<reference evidence="3 4" key="1">
    <citation type="submission" date="2022-03" db="EMBL/GenBank/DDBJ databases">
        <title>Genomic Encyclopedia of Type Strains, Phase III (KMG-III): the genomes of soil and plant-associated and newly described type strains.</title>
        <authorList>
            <person name="Whitman W."/>
        </authorList>
    </citation>
    <scope>NUCLEOTIDE SEQUENCE [LARGE SCALE GENOMIC DNA]</scope>
    <source>
        <strain evidence="3 4">BSker1</strain>
    </source>
</reference>
<dbReference type="RefSeq" id="WP_253450159.1">
    <property type="nucleotide sequence ID" value="NZ_JALJYF010000002.1"/>
</dbReference>
<organism evidence="3 4">
    <name type="scientific">Natronospira proteinivora</name>
    <dbReference type="NCBI Taxonomy" id="1807133"/>
    <lineage>
        <taxon>Bacteria</taxon>
        <taxon>Pseudomonadati</taxon>
        <taxon>Pseudomonadota</taxon>
        <taxon>Gammaproteobacteria</taxon>
        <taxon>Natronospirales</taxon>
        <taxon>Natronospiraceae</taxon>
        <taxon>Natronospira</taxon>
    </lineage>
</organism>
<feature type="transmembrane region" description="Helical" evidence="2">
    <location>
        <begin position="6"/>
        <end position="24"/>
    </location>
</feature>
<dbReference type="Proteomes" id="UP001523550">
    <property type="component" value="Unassembled WGS sequence"/>
</dbReference>
<evidence type="ECO:0000256" key="1">
    <source>
        <dbReference type="SAM" id="Coils"/>
    </source>
</evidence>
<feature type="coiled-coil region" evidence="1">
    <location>
        <begin position="36"/>
        <end position="63"/>
    </location>
</feature>
<evidence type="ECO:0000313" key="3">
    <source>
        <dbReference type="EMBL" id="MCP1728299.1"/>
    </source>
</evidence>
<accession>A0ABT1GAE9</accession>
<evidence type="ECO:0008006" key="5">
    <source>
        <dbReference type="Google" id="ProtNLM"/>
    </source>
</evidence>
<name>A0ABT1GAE9_9GAMM</name>
<evidence type="ECO:0000256" key="2">
    <source>
        <dbReference type="SAM" id="Phobius"/>
    </source>
</evidence>
<proteinExistence type="predicted"/>
<evidence type="ECO:0000313" key="4">
    <source>
        <dbReference type="Proteomes" id="UP001523550"/>
    </source>
</evidence>
<sequence length="71" mass="8197">MGPFEMVVAIVVVVTVCGVISEWLKNRRKQLDGGASRQVREELAELRERVEALEAIVTDRRSRLRDEFDRL</sequence>